<evidence type="ECO:0000313" key="1">
    <source>
        <dbReference type="EMBL" id="GAA4014932.1"/>
    </source>
</evidence>
<dbReference type="EMBL" id="BAAAZX010000023">
    <property type="protein sequence ID" value="GAA4014932.1"/>
    <property type="molecule type" value="Genomic_DNA"/>
</dbReference>
<reference evidence="2" key="1">
    <citation type="journal article" date="2019" name="Int. J. Syst. Evol. Microbiol.">
        <title>The Global Catalogue of Microorganisms (GCM) 10K type strain sequencing project: providing services to taxonomists for standard genome sequencing and annotation.</title>
        <authorList>
            <consortium name="The Broad Institute Genomics Platform"/>
            <consortium name="The Broad Institute Genome Sequencing Center for Infectious Disease"/>
            <person name="Wu L."/>
            <person name="Ma J."/>
        </authorList>
    </citation>
    <scope>NUCLEOTIDE SEQUENCE [LARGE SCALE GENOMIC DNA]</scope>
    <source>
        <strain evidence="2">JCM 16924</strain>
    </source>
</reference>
<dbReference type="Proteomes" id="UP001500456">
    <property type="component" value="Unassembled WGS sequence"/>
</dbReference>
<gene>
    <name evidence="1" type="ORF">GCM10022232_67310</name>
</gene>
<evidence type="ECO:0000313" key="2">
    <source>
        <dbReference type="Proteomes" id="UP001500456"/>
    </source>
</evidence>
<name>A0ABP7SQG2_9ACTN</name>
<accession>A0ABP7SQG2</accession>
<sequence length="89" mass="9525">MSAPAMRKRRGEDGGGLWGGLMAFGRVESAVRVGTQADMFSRLLRGGAVADLVVPRRRGVGSAAVGHGVQRRDDSTLSKWIVMQSKDRA</sequence>
<keyword evidence="2" id="KW-1185">Reference proteome</keyword>
<comment type="caution">
    <text evidence="1">The sequence shown here is derived from an EMBL/GenBank/DDBJ whole genome shotgun (WGS) entry which is preliminary data.</text>
</comment>
<organism evidence="1 2">
    <name type="scientific">Streptomyces plumbiresistens</name>
    <dbReference type="NCBI Taxonomy" id="511811"/>
    <lineage>
        <taxon>Bacteria</taxon>
        <taxon>Bacillati</taxon>
        <taxon>Actinomycetota</taxon>
        <taxon>Actinomycetes</taxon>
        <taxon>Kitasatosporales</taxon>
        <taxon>Streptomycetaceae</taxon>
        <taxon>Streptomyces</taxon>
    </lineage>
</organism>
<proteinExistence type="predicted"/>
<protein>
    <submittedName>
        <fullName evidence="1">Uncharacterized protein</fullName>
    </submittedName>
</protein>